<dbReference type="CDD" id="cd18731">
    <property type="entry name" value="PIN_NgFitB-like"/>
    <property type="match status" value="1"/>
</dbReference>
<evidence type="ECO:0000256" key="4">
    <source>
        <dbReference type="ARBA" id="ARBA00022723"/>
    </source>
</evidence>
<proteinExistence type="inferred from homology"/>
<feature type="domain" description="PIN" evidence="9">
    <location>
        <begin position="4"/>
        <end position="126"/>
    </location>
</feature>
<keyword evidence="5 8" id="KW-0378">Hydrolase</keyword>
<protein>
    <recommendedName>
        <fullName evidence="8">Ribonuclease VapC</fullName>
        <shortName evidence="8">RNase VapC</shortName>
        <ecNumber evidence="8">3.1.-.-</ecNumber>
    </recommendedName>
    <alternativeName>
        <fullName evidence="8">Toxin VapC</fullName>
    </alternativeName>
</protein>
<dbReference type="PANTHER" id="PTHR33653:SF1">
    <property type="entry name" value="RIBONUCLEASE VAPC2"/>
    <property type="match status" value="1"/>
</dbReference>
<evidence type="ECO:0000256" key="3">
    <source>
        <dbReference type="ARBA" id="ARBA00022722"/>
    </source>
</evidence>
<evidence type="ECO:0000259" key="9">
    <source>
        <dbReference type="Pfam" id="PF01850"/>
    </source>
</evidence>
<comment type="function">
    <text evidence="8">Toxic component of a toxin-antitoxin (TA) system. An RNase.</text>
</comment>
<evidence type="ECO:0000256" key="7">
    <source>
        <dbReference type="ARBA" id="ARBA00038093"/>
    </source>
</evidence>
<reference evidence="10 11" key="1">
    <citation type="submission" date="2020-08" db="EMBL/GenBank/DDBJ databases">
        <title>Genomic Encyclopedia of Type Strains, Phase IV (KMG-V): Genome sequencing to study the core and pangenomes of soil and plant-associated prokaryotes.</title>
        <authorList>
            <person name="Whitman W."/>
        </authorList>
    </citation>
    <scope>NUCLEOTIDE SEQUENCE [LARGE SCALE GENOMIC DNA]</scope>
    <source>
        <strain evidence="10 11">SEMIA 4011</strain>
    </source>
</reference>
<evidence type="ECO:0000256" key="8">
    <source>
        <dbReference type="HAMAP-Rule" id="MF_00265"/>
    </source>
</evidence>
<evidence type="ECO:0000313" key="11">
    <source>
        <dbReference type="Proteomes" id="UP000517187"/>
    </source>
</evidence>
<dbReference type="GO" id="GO:0004540">
    <property type="term" value="F:RNA nuclease activity"/>
    <property type="evidence" value="ECO:0007669"/>
    <property type="project" value="InterPro"/>
</dbReference>
<dbReference type="Pfam" id="PF01850">
    <property type="entry name" value="PIN"/>
    <property type="match status" value="1"/>
</dbReference>
<dbReference type="GO" id="GO:0090729">
    <property type="term" value="F:toxin activity"/>
    <property type="evidence" value="ECO:0007669"/>
    <property type="project" value="UniProtKB-KW"/>
</dbReference>
<dbReference type="PANTHER" id="PTHR33653">
    <property type="entry name" value="RIBONUCLEASE VAPC2"/>
    <property type="match status" value="1"/>
</dbReference>
<dbReference type="SUPFAM" id="SSF88723">
    <property type="entry name" value="PIN domain-like"/>
    <property type="match status" value="1"/>
</dbReference>
<dbReference type="InterPro" id="IPR050556">
    <property type="entry name" value="Type_II_TA_system_RNase"/>
</dbReference>
<keyword evidence="3 8" id="KW-0540">Nuclease</keyword>
<keyword evidence="4 8" id="KW-0479">Metal-binding</keyword>
<dbReference type="HAMAP" id="MF_00265">
    <property type="entry name" value="VapC_Nob1"/>
    <property type="match status" value="1"/>
</dbReference>
<evidence type="ECO:0000256" key="1">
    <source>
        <dbReference type="ARBA" id="ARBA00001946"/>
    </source>
</evidence>
<keyword evidence="2 8" id="KW-1277">Toxin-antitoxin system</keyword>
<dbReference type="GO" id="GO:0000287">
    <property type="term" value="F:magnesium ion binding"/>
    <property type="evidence" value="ECO:0007669"/>
    <property type="project" value="UniProtKB-UniRule"/>
</dbReference>
<accession>A0A7W9ZTY7</accession>
<gene>
    <name evidence="8" type="primary">vapC</name>
    <name evidence="10" type="ORF">GGE66_003753</name>
</gene>
<dbReference type="AlphaFoldDB" id="A0A7W9ZTY7"/>
<dbReference type="InterPro" id="IPR022907">
    <property type="entry name" value="VapC_family"/>
</dbReference>
<comment type="caution">
    <text evidence="10">The sequence shown here is derived from an EMBL/GenBank/DDBJ whole genome shotgun (WGS) entry which is preliminary data.</text>
</comment>
<dbReference type="Gene3D" id="3.40.50.1010">
    <property type="entry name" value="5'-nuclease"/>
    <property type="match status" value="1"/>
</dbReference>
<dbReference type="Proteomes" id="UP000517187">
    <property type="component" value="Unassembled WGS sequence"/>
</dbReference>
<evidence type="ECO:0000256" key="6">
    <source>
        <dbReference type="ARBA" id="ARBA00022842"/>
    </source>
</evidence>
<dbReference type="EC" id="3.1.-.-" evidence="8"/>
<dbReference type="InterPro" id="IPR002716">
    <property type="entry name" value="PIN_dom"/>
</dbReference>
<dbReference type="RefSeq" id="WP_184695427.1">
    <property type="nucleotide sequence ID" value="NZ_JACIIJ010000008.1"/>
</dbReference>
<keyword evidence="6 8" id="KW-0460">Magnesium</keyword>
<dbReference type="GO" id="GO:0016787">
    <property type="term" value="F:hydrolase activity"/>
    <property type="evidence" value="ECO:0007669"/>
    <property type="project" value="UniProtKB-KW"/>
</dbReference>
<evidence type="ECO:0000256" key="2">
    <source>
        <dbReference type="ARBA" id="ARBA00022649"/>
    </source>
</evidence>
<evidence type="ECO:0000313" key="10">
    <source>
        <dbReference type="EMBL" id="MBB6222768.1"/>
    </source>
</evidence>
<evidence type="ECO:0000256" key="5">
    <source>
        <dbReference type="ARBA" id="ARBA00022801"/>
    </source>
</evidence>
<feature type="binding site" evidence="8">
    <location>
        <position position="6"/>
    </location>
    <ligand>
        <name>Mg(2+)</name>
        <dbReference type="ChEBI" id="CHEBI:18420"/>
    </ligand>
</feature>
<dbReference type="EMBL" id="JACIIJ010000008">
    <property type="protein sequence ID" value="MBB6222768.1"/>
    <property type="molecule type" value="Genomic_DNA"/>
</dbReference>
<organism evidence="10 11">
    <name type="scientific">Rhizobium leguminosarum</name>
    <dbReference type="NCBI Taxonomy" id="384"/>
    <lineage>
        <taxon>Bacteria</taxon>
        <taxon>Pseudomonadati</taxon>
        <taxon>Pseudomonadota</taxon>
        <taxon>Alphaproteobacteria</taxon>
        <taxon>Hyphomicrobiales</taxon>
        <taxon>Rhizobiaceae</taxon>
        <taxon>Rhizobium/Agrobacterium group</taxon>
        <taxon>Rhizobium</taxon>
    </lineage>
</organism>
<dbReference type="InterPro" id="IPR029060">
    <property type="entry name" value="PIN-like_dom_sf"/>
</dbReference>
<feature type="binding site" evidence="8">
    <location>
        <position position="105"/>
    </location>
    <ligand>
        <name>Mg(2+)</name>
        <dbReference type="ChEBI" id="CHEBI:18420"/>
    </ligand>
</feature>
<comment type="cofactor">
    <cofactor evidence="1 8">
        <name>Mg(2+)</name>
        <dbReference type="ChEBI" id="CHEBI:18420"/>
    </cofactor>
</comment>
<name>A0A7W9ZTY7_RHILE</name>
<keyword evidence="8" id="KW-0800">Toxin</keyword>
<sequence>MRLLLDTNVLSEVTKPNPDARVLEWLDRLDEDRTFISIASVAEIRRGVALMDKGRKRDALAEWLAQDLTQRFERRIIPVDEPVAFTWGDLMGHAKRSGRGLSSMDGLIAATAVAHDLSLATRNTRYFEGFGIELIDPWIV</sequence>
<comment type="similarity">
    <text evidence="7 8">Belongs to the PINc/VapC protein family.</text>
</comment>